<dbReference type="PANTHER" id="PTHR42879">
    <property type="entry name" value="3-OXOACYL-(ACYL-CARRIER-PROTEIN) REDUCTASE"/>
    <property type="match status" value="1"/>
</dbReference>
<keyword evidence="5" id="KW-1185">Reference proteome</keyword>
<organism evidence="4 5">
    <name type="scientific">Chelatococcus reniformis</name>
    <dbReference type="NCBI Taxonomy" id="1494448"/>
    <lineage>
        <taxon>Bacteria</taxon>
        <taxon>Pseudomonadati</taxon>
        <taxon>Pseudomonadota</taxon>
        <taxon>Alphaproteobacteria</taxon>
        <taxon>Hyphomicrobiales</taxon>
        <taxon>Chelatococcaceae</taxon>
        <taxon>Chelatococcus</taxon>
    </lineage>
</organism>
<dbReference type="InterPro" id="IPR050259">
    <property type="entry name" value="SDR"/>
</dbReference>
<name>A0A916UPU2_9HYPH</name>
<dbReference type="RefSeq" id="WP_188611281.1">
    <property type="nucleotide sequence ID" value="NZ_BMGG01000008.1"/>
</dbReference>
<gene>
    <name evidence="4" type="ORF">GCM10010994_43540</name>
</gene>
<evidence type="ECO:0000313" key="4">
    <source>
        <dbReference type="EMBL" id="GGC80815.1"/>
    </source>
</evidence>
<dbReference type="AlphaFoldDB" id="A0A916UPU2"/>
<dbReference type="EMBL" id="BMGG01000008">
    <property type="protein sequence ID" value="GGC80815.1"/>
    <property type="molecule type" value="Genomic_DNA"/>
</dbReference>
<dbReference type="PRINTS" id="PR00080">
    <property type="entry name" value="SDRFAMILY"/>
</dbReference>
<dbReference type="Pfam" id="PF00106">
    <property type="entry name" value="adh_short"/>
    <property type="match status" value="1"/>
</dbReference>
<accession>A0A916UPU2</accession>
<dbReference type="InterPro" id="IPR002347">
    <property type="entry name" value="SDR_fam"/>
</dbReference>
<dbReference type="FunFam" id="3.40.50.720:FF:000084">
    <property type="entry name" value="Short-chain dehydrogenase reductase"/>
    <property type="match status" value="1"/>
</dbReference>
<dbReference type="GO" id="GO:0032787">
    <property type="term" value="P:monocarboxylic acid metabolic process"/>
    <property type="evidence" value="ECO:0007669"/>
    <property type="project" value="UniProtKB-ARBA"/>
</dbReference>
<reference evidence="4" key="2">
    <citation type="submission" date="2020-09" db="EMBL/GenBank/DDBJ databases">
        <authorList>
            <person name="Sun Q."/>
            <person name="Zhou Y."/>
        </authorList>
    </citation>
    <scope>NUCLEOTIDE SEQUENCE</scope>
    <source>
        <strain evidence="4">CGMCC 1.12919</strain>
    </source>
</reference>
<dbReference type="SUPFAM" id="SSF51735">
    <property type="entry name" value="NAD(P)-binding Rossmann-fold domains"/>
    <property type="match status" value="1"/>
</dbReference>
<dbReference type="PROSITE" id="PS00061">
    <property type="entry name" value="ADH_SHORT"/>
    <property type="match status" value="1"/>
</dbReference>
<evidence type="ECO:0000256" key="1">
    <source>
        <dbReference type="ARBA" id="ARBA00006484"/>
    </source>
</evidence>
<reference evidence="4" key="1">
    <citation type="journal article" date="2014" name="Int. J. Syst. Evol. Microbiol.">
        <title>Complete genome sequence of Corynebacterium casei LMG S-19264T (=DSM 44701T), isolated from a smear-ripened cheese.</title>
        <authorList>
            <consortium name="US DOE Joint Genome Institute (JGI-PGF)"/>
            <person name="Walter F."/>
            <person name="Albersmeier A."/>
            <person name="Kalinowski J."/>
            <person name="Ruckert C."/>
        </authorList>
    </citation>
    <scope>NUCLEOTIDE SEQUENCE</scope>
    <source>
        <strain evidence="4">CGMCC 1.12919</strain>
    </source>
</reference>
<dbReference type="PANTHER" id="PTHR42879:SF2">
    <property type="entry name" value="3-OXOACYL-[ACYL-CARRIER-PROTEIN] REDUCTASE FABG"/>
    <property type="match status" value="1"/>
</dbReference>
<comment type="caution">
    <text evidence="4">The sequence shown here is derived from an EMBL/GenBank/DDBJ whole genome shotgun (WGS) entry which is preliminary data.</text>
</comment>
<proteinExistence type="inferred from homology"/>
<comment type="similarity">
    <text evidence="1 2">Belongs to the short-chain dehydrogenases/reductases (SDR) family.</text>
</comment>
<evidence type="ECO:0000313" key="5">
    <source>
        <dbReference type="Proteomes" id="UP000637002"/>
    </source>
</evidence>
<dbReference type="InterPro" id="IPR036291">
    <property type="entry name" value="NAD(P)-bd_dom_sf"/>
</dbReference>
<evidence type="ECO:0000256" key="2">
    <source>
        <dbReference type="RuleBase" id="RU000363"/>
    </source>
</evidence>
<dbReference type="Gene3D" id="3.40.50.720">
    <property type="entry name" value="NAD(P)-binding Rossmann-like Domain"/>
    <property type="match status" value="1"/>
</dbReference>
<dbReference type="Proteomes" id="UP000637002">
    <property type="component" value="Unassembled WGS sequence"/>
</dbReference>
<dbReference type="InterPro" id="IPR057326">
    <property type="entry name" value="KR_dom"/>
</dbReference>
<dbReference type="SMART" id="SM00822">
    <property type="entry name" value="PKS_KR"/>
    <property type="match status" value="1"/>
</dbReference>
<dbReference type="PRINTS" id="PR00081">
    <property type="entry name" value="GDHRDH"/>
</dbReference>
<protein>
    <submittedName>
        <fullName evidence="4">3-oxoacyl-ACP reductase</fullName>
    </submittedName>
</protein>
<feature type="domain" description="Ketoreductase" evidence="3">
    <location>
        <begin position="7"/>
        <end position="191"/>
    </location>
</feature>
<evidence type="ECO:0000259" key="3">
    <source>
        <dbReference type="SMART" id="SM00822"/>
    </source>
</evidence>
<sequence length="248" mass="25213">MGKLSGRVAVITGGASGIGKAIALLFAAEGAAVGIIDLTLERARAAAAEIAAGGATTAAAGADVADEGAVRAAFAALIEALGPVDILVNNAGMDTTSPVDGMATEMFDRMMAVHMRGTFLCTREVLPAMKAGRWGRIINISSQLAHKGSAGMAHYCAAKAAIMGFTRALAYEVARDGITANTINPGPIRTPLLDALPADWLAAKKAELPIGRFGEVGEIAPVALLLACDEGSYFVGASLNPNGGDYMI</sequence>
<dbReference type="InterPro" id="IPR020904">
    <property type="entry name" value="Sc_DH/Rdtase_CS"/>
</dbReference>